<feature type="non-terminal residue" evidence="1">
    <location>
        <position position="1"/>
    </location>
</feature>
<reference evidence="1 2" key="1">
    <citation type="journal article" date="2019" name="Nat. Ecol. Evol.">
        <title>Megaphylogeny resolves global patterns of mushroom evolution.</title>
        <authorList>
            <person name="Varga T."/>
            <person name="Krizsan K."/>
            <person name="Foldi C."/>
            <person name="Dima B."/>
            <person name="Sanchez-Garcia M."/>
            <person name="Sanchez-Ramirez S."/>
            <person name="Szollosi G.J."/>
            <person name="Szarkandi J.G."/>
            <person name="Papp V."/>
            <person name="Albert L."/>
            <person name="Andreopoulos W."/>
            <person name="Angelini C."/>
            <person name="Antonin V."/>
            <person name="Barry K.W."/>
            <person name="Bougher N.L."/>
            <person name="Buchanan P."/>
            <person name="Buyck B."/>
            <person name="Bense V."/>
            <person name="Catcheside P."/>
            <person name="Chovatia M."/>
            <person name="Cooper J."/>
            <person name="Damon W."/>
            <person name="Desjardin D."/>
            <person name="Finy P."/>
            <person name="Geml J."/>
            <person name="Haridas S."/>
            <person name="Hughes K."/>
            <person name="Justo A."/>
            <person name="Karasinski D."/>
            <person name="Kautmanova I."/>
            <person name="Kiss B."/>
            <person name="Kocsube S."/>
            <person name="Kotiranta H."/>
            <person name="LaButti K.M."/>
            <person name="Lechner B.E."/>
            <person name="Liimatainen K."/>
            <person name="Lipzen A."/>
            <person name="Lukacs Z."/>
            <person name="Mihaltcheva S."/>
            <person name="Morgado L.N."/>
            <person name="Niskanen T."/>
            <person name="Noordeloos M.E."/>
            <person name="Ohm R.A."/>
            <person name="Ortiz-Santana B."/>
            <person name="Ovrebo C."/>
            <person name="Racz N."/>
            <person name="Riley R."/>
            <person name="Savchenko A."/>
            <person name="Shiryaev A."/>
            <person name="Soop K."/>
            <person name="Spirin V."/>
            <person name="Szebenyi C."/>
            <person name="Tomsovsky M."/>
            <person name="Tulloss R.E."/>
            <person name="Uehling J."/>
            <person name="Grigoriev I.V."/>
            <person name="Vagvolgyi C."/>
            <person name="Papp T."/>
            <person name="Martin F.M."/>
            <person name="Miettinen O."/>
            <person name="Hibbett D.S."/>
            <person name="Nagy L.G."/>
        </authorList>
    </citation>
    <scope>NUCLEOTIDE SEQUENCE [LARGE SCALE GENOMIC DNA]</scope>
    <source>
        <strain evidence="1 2">CBS 962.96</strain>
    </source>
</reference>
<protein>
    <submittedName>
        <fullName evidence="1">DUF1783-domain-containing protein</fullName>
    </submittedName>
</protein>
<evidence type="ECO:0000313" key="2">
    <source>
        <dbReference type="Proteomes" id="UP000297245"/>
    </source>
</evidence>
<dbReference type="Proteomes" id="UP000297245">
    <property type="component" value="Unassembled WGS sequence"/>
</dbReference>
<dbReference type="InterPro" id="IPR042432">
    <property type="entry name" value="Coa1_fungi"/>
</dbReference>
<dbReference type="OrthoDB" id="2100652at2759"/>
<gene>
    <name evidence="1" type="ORF">K435DRAFT_108179</name>
</gene>
<proteinExistence type="predicted"/>
<dbReference type="GO" id="GO:0033617">
    <property type="term" value="P:mitochondrial respiratory chain complex IV assembly"/>
    <property type="evidence" value="ECO:0007669"/>
    <property type="project" value="InterPro"/>
</dbReference>
<dbReference type="GO" id="GO:0005743">
    <property type="term" value="C:mitochondrial inner membrane"/>
    <property type="evidence" value="ECO:0007669"/>
    <property type="project" value="TreeGrafter"/>
</dbReference>
<dbReference type="PANTHER" id="PTHR28523:SF1">
    <property type="entry name" value="CYTOCHROME C OXIDASE ASSEMBLY FACTOR 1"/>
    <property type="match status" value="1"/>
</dbReference>
<organism evidence="1 2">
    <name type="scientific">Dendrothele bispora (strain CBS 962.96)</name>
    <dbReference type="NCBI Taxonomy" id="1314807"/>
    <lineage>
        <taxon>Eukaryota</taxon>
        <taxon>Fungi</taxon>
        <taxon>Dikarya</taxon>
        <taxon>Basidiomycota</taxon>
        <taxon>Agaricomycotina</taxon>
        <taxon>Agaricomycetes</taxon>
        <taxon>Agaricomycetidae</taxon>
        <taxon>Agaricales</taxon>
        <taxon>Agaricales incertae sedis</taxon>
        <taxon>Dendrothele</taxon>
    </lineage>
</organism>
<dbReference type="PANTHER" id="PTHR28523">
    <property type="entry name" value="CYTOCHROME C OXIDASE ASSEMBLY FACTOR 1"/>
    <property type="match status" value="1"/>
</dbReference>
<evidence type="ECO:0000313" key="1">
    <source>
        <dbReference type="EMBL" id="THU96087.1"/>
    </source>
</evidence>
<keyword evidence="2" id="KW-1185">Reference proteome</keyword>
<accession>A0A4S8M1W9</accession>
<name>A0A4S8M1W9_DENBC</name>
<dbReference type="InterPro" id="IPR014807">
    <property type="entry name" value="Coa1"/>
</dbReference>
<dbReference type="EMBL" id="ML179184">
    <property type="protein sequence ID" value="THU96087.1"/>
    <property type="molecule type" value="Genomic_DNA"/>
</dbReference>
<dbReference type="Pfam" id="PF08695">
    <property type="entry name" value="Coa1"/>
    <property type="match status" value="1"/>
</dbReference>
<dbReference type="AlphaFoldDB" id="A0A4S8M1W9"/>
<sequence length="172" mass="19438">VACTSFPPSNCRNTFYNGLCWPFSTETLPCESSGAQTKKGPTQHTSSSLHSRFLLSGSYLLGLVSHLRHQPRENLFFRDQIHLARREEQQETERSFREAICPEPEWWSNGDPRNKGTMQGNVDVSFRIKGSKGVGTLYFTSIRREKGLPFTILRFKVIADGGQVVEIESKGL</sequence>